<name>A0A552WV86_9MICO</name>
<feature type="transmembrane region" description="Helical" evidence="2">
    <location>
        <begin position="205"/>
        <end position="225"/>
    </location>
</feature>
<organism evidence="3 4">
    <name type="scientific">Georgenia yuyongxinii</name>
    <dbReference type="NCBI Taxonomy" id="2589797"/>
    <lineage>
        <taxon>Bacteria</taxon>
        <taxon>Bacillati</taxon>
        <taxon>Actinomycetota</taxon>
        <taxon>Actinomycetes</taxon>
        <taxon>Micrococcales</taxon>
        <taxon>Bogoriellaceae</taxon>
        <taxon>Georgenia</taxon>
    </lineage>
</organism>
<proteinExistence type="predicted"/>
<reference evidence="3 4" key="1">
    <citation type="submission" date="2019-07" db="EMBL/GenBank/DDBJ databases">
        <title>Georgenia wutianyii sp. nov. and Georgenia *** sp. nov. isolated from plateau pika (Ochotona curzoniae) in the Qinghai-Tibet plateau of China.</title>
        <authorList>
            <person name="Tian Z."/>
        </authorList>
    </citation>
    <scope>NUCLEOTIDE SEQUENCE [LARGE SCALE GENOMIC DNA]</scope>
    <source>
        <strain evidence="3 4">Z446</strain>
    </source>
</reference>
<evidence type="ECO:0000313" key="4">
    <source>
        <dbReference type="Proteomes" id="UP000318693"/>
    </source>
</evidence>
<feature type="transmembrane region" description="Helical" evidence="2">
    <location>
        <begin position="32"/>
        <end position="51"/>
    </location>
</feature>
<evidence type="ECO:0000313" key="3">
    <source>
        <dbReference type="EMBL" id="TRW46712.1"/>
    </source>
</evidence>
<dbReference type="InterPro" id="IPR018750">
    <property type="entry name" value="DUF2306_membrane"/>
</dbReference>
<keyword evidence="2" id="KW-1133">Transmembrane helix</keyword>
<dbReference type="AlphaFoldDB" id="A0A552WV86"/>
<keyword evidence="2" id="KW-0472">Membrane</keyword>
<dbReference type="Proteomes" id="UP000318693">
    <property type="component" value="Unassembled WGS sequence"/>
</dbReference>
<dbReference type="EMBL" id="VJXR01000007">
    <property type="protein sequence ID" value="TRW46712.1"/>
    <property type="molecule type" value="Genomic_DNA"/>
</dbReference>
<evidence type="ECO:0000256" key="1">
    <source>
        <dbReference type="SAM" id="MobiDB-lite"/>
    </source>
</evidence>
<keyword evidence="4" id="KW-1185">Reference proteome</keyword>
<feature type="transmembrane region" description="Helical" evidence="2">
    <location>
        <begin position="174"/>
        <end position="193"/>
    </location>
</feature>
<feature type="transmembrane region" description="Helical" evidence="2">
    <location>
        <begin position="110"/>
        <end position="129"/>
    </location>
</feature>
<feature type="transmembrane region" description="Helical" evidence="2">
    <location>
        <begin position="141"/>
        <end position="162"/>
    </location>
</feature>
<evidence type="ECO:0000256" key="2">
    <source>
        <dbReference type="SAM" id="Phobius"/>
    </source>
</evidence>
<feature type="region of interest" description="Disordered" evidence="1">
    <location>
        <begin position="1"/>
        <end position="30"/>
    </location>
</feature>
<protein>
    <submittedName>
        <fullName evidence="3">DUF2306 domain-containing protein</fullName>
    </submittedName>
</protein>
<accession>A0A552WV86</accession>
<gene>
    <name evidence="3" type="ORF">FJ693_04265</name>
</gene>
<keyword evidence="2" id="KW-0812">Transmembrane</keyword>
<sequence length="236" mass="25081">MTTTSHGRPGSLVQPATTEASRPRTKRKPAPWRVPTGLILLSLIPILGGAVRLTELAGGAEITSQNERFFHSPGPVSLHIISATLYSLLGAFQFVPALRDRGWHRVAGRVLVPAGLVAALSGLWMAVLYNQPASSGVILLVPRLIIGSSMVLSIALGVFYAVRSRDLIRHSAWMTRAYAIGAAAGTEALIIIGPEILARPPETTFQAAITGAAWVINLAVAEYAIRRRAPAEASRG</sequence>
<feature type="transmembrane region" description="Helical" evidence="2">
    <location>
        <begin position="76"/>
        <end position="98"/>
    </location>
</feature>
<dbReference type="Pfam" id="PF10067">
    <property type="entry name" value="DUF2306"/>
    <property type="match status" value="1"/>
</dbReference>
<comment type="caution">
    <text evidence="3">The sequence shown here is derived from an EMBL/GenBank/DDBJ whole genome shotgun (WGS) entry which is preliminary data.</text>
</comment>